<evidence type="ECO:0000256" key="6">
    <source>
        <dbReference type="ARBA" id="ARBA00022989"/>
    </source>
</evidence>
<dbReference type="InterPro" id="IPR002524">
    <property type="entry name" value="Cation_efflux"/>
</dbReference>
<dbReference type="OMA" id="GHEKMLH"/>
<keyword evidence="4 9" id="KW-0812">Transmembrane</keyword>
<evidence type="ECO:0000256" key="2">
    <source>
        <dbReference type="ARBA" id="ARBA00008873"/>
    </source>
</evidence>
<evidence type="ECO:0000256" key="1">
    <source>
        <dbReference type="ARBA" id="ARBA00004141"/>
    </source>
</evidence>
<comment type="similarity">
    <text evidence="2">Belongs to the cation diffusion facilitator (CDF) transporter (TC 2.A.4) family. SLC30A subfamily.</text>
</comment>
<evidence type="ECO:0008006" key="15">
    <source>
        <dbReference type="Google" id="ProtNLM"/>
    </source>
</evidence>
<evidence type="ECO:0000256" key="9">
    <source>
        <dbReference type="SAM" id="Phobius"/>
    </source>
</evidence>
<evidence type="ECO:0000313" key="14">
    <source>
        <dbReference type="Proteomes" id="UP000014760"/>
    </source>
</evidence>
<dbReference type="Pfam" id="PF01545">
    <property type="entry name" value="Cation_efflux"/>
    <property type="match status" value="1"/>
</dbReference>
<dbReference type="SUPFAM" id="SSF160240">
    <property type="entry name" value="Cation efflux protein cytoplasmic domain-like"/>
    <property type="match status" value="1"/>
</dbReference>
<proteinExistence type="inferred from homology"/>
<keyword evidence="5" id="KW-0864">Zinc transport</keyword>
<evidence type="ECO:0000256" key="4">
    <source>
        <dbReference type="ARBA" id="ARBA00022692"/>
    </source>
</evidence>
<feature type="transmembrane region" description="Helical" evidence="9">
    <location>
        <begin position="175"/>
        <end position="198"/>
    </location>
</feature>
<evidence type="ECO:0000259" key="10">
    <source>
        <dbReference type="Pfam" id="PF01545"/>
    </source>
</evidence>
<evidence type="ECO:0000256" key="7">
    <source>
        <dbReference type="ARBA" id="ARBA00023065"/>
    </source>
</evidence>
<feature type="domain" description="Cation efflux protein transmembrane" evidence="10">
    <location>
        <begin position="20"/>
        <end position="233"/>
    </location>
</feature>
<dbReference type="HOGENOM" id="CLU_013430_0_1_1"/>
<dbReference type="EnsemblMetazoa" id="CapteT142357">
    <property type="protein sequence ID" value="CapteP142357"/>
    <property type="gene ID" value="CapteG142357"/>
</dbReference>
<feature type="transmembrane region" description="Helical" evidence="9">
    <location>
        <begin position="119"/>
        <end position="140"/>
    </location>
</feature>
<dbReference type="PANTHER" id="PTHR11562">
    <property type="entry name" value="CATION EFFLUX PROTEIN/ ZINC TRANSPORTER"/>
    <property type="match status" value="1"/>
</dbReference>
<reference evidence="12 14" key="2">
    <citation type="journal article" date="2013" name="Nature">
        <title>Insights into bilaterian evolution from three spiralian genomes.</title>
        <authorList>
            <person name="Simakov O."/>
            <person name="Marletaz F."/>
            <person name="Cho S.J."/>
            <person name="Edsinger-Gonzales E."/>
            <person name="Havlak P."/>
            <person name="Hellsten U."/>
            <person name="Kuo D.H."/>
            <person name="Larsson T."/>
            <person name="Lv J."/>
            <person name="Arendt D."/>
            <person name="Savage R."/>
            <person name="Osoegawa K."/>
            <person name="de Jong P."/>
            <person name="Grimwood J."/>
            <person name="Chapman J.A."/>
            <person name="Shapiro H."/>
            <person name="Aerts A."/>
            <person name="Otillar R.P."/>
            <person name="Terry A.Y."/>
            <person name="Boore J.L."/>
            <person name="Grigoriev I.V."/>
            <person name="Lindberg D.R."/>
            <person name="Seaver E.C."/>
            <person name="Weisblat D.A."/>
            <person name="Putnam N.H."/>
            <person name="Rokhsar D.S."/>
        </authorList>
    </citation>
    <scope>NUCLEOTIDE SEQUENCE</scope>
    <source>
        <strain evidence="12 14">I ESC-2004</strain>
    </source>
</reference>
<dbReference type="FunFam" id="1.20.1510.10:FF:000027">
    <property type="entry name" value="Zinc transporter ttm-1"/>
    <property type="match status" value="1"/>
</dbReference>
<feature type="domain" description="Cation efflux protein cytoplasmic" evidence="11">
    <location>
        <begin position="237"/>
        <end position="312"/>
    </location>
</feature>
<dbReference type="NCBIfam" id="TIGR01297">
    <property type="entry name" value="CDF"/>
    <property type="match status" value="1"/>
</dbReference>
<gene>
    <name evidence="12" type="ORF">CAPTEDRAFT_142357</name>
</gene>
<name>R7T475_CAPTE</name>
<organism evidence="12">
    <name type="scientific">Capitella teleta</name>
    <name type="common">Polychaete worm</name>
    <dbReference type="NCBI Taxonomy" id="283909"/>
    <lineage>
        <taxon>Eukaryota</taxon>
        <taxon>Metazoa</taxon>
        <taxon>Spiralia</taxon>
        <taxon>Lophotrochozoa</taxon>
        <taxon>Annelida</taxon>
        <taxon>Polychaeta</taxon>
        <taxon>Sedentaria</taxon>
        <taxon>Scolecida</taxon>
        <taxon>Capitellidae</taxon>
        <taxon>Capitella</taxon>
    </lineage>
</organism>
<evidence type="ECO:0000259" key="11">
    <source>
        <dbReference type="Pfam" id="PF16916"/>
    </source>
</evidence>
<dbReference type="FunCoup" id="R7T475">
    <property type="interactions" value="28"/>
</dbReference>
<reference evidence="14" key="1">
    <citation type="submission" date="2012-12" db="EMBL/GenBank/DDBJ databases">
        <authorList>
            <person name="Hellsten U."/>
            <person name="Grimwood J."/>
            <person name="Chapman J.A."/>
            <person name="Shapiro H."/>
            <person name="Aerts A."/>
            <person name="Otillar R.P."/>
            <person name="Terry A.Y."/>
            <person name="Boore J.L."/>
            <person name="Simakov O."/>
            <person name="Marletaz F."/>
            <person name="Cho S.-J."/>
            <person name="Edsinger-Gonzales E."/>
            <person name="Havlak P."/>
            <person name="Kuo D.-H."/>
            <person name="Larsson T."/>
            <person name="Lv J."/>
            <person name="Arendt D."/>
            <person name="Savage R."/>
            <person name="Osoegawa K."/>
            <person name="de Jong P."/>
            <person name="Lindberg D.R."/>
            <person name="Seaver E.C."/>
            <person name="Weisblat D.A."/>
            <person name="Putnam N.H."/>
            <person name="Grigoriev I.V."/>
            <person name="Rokhsar D.S."/>
        </authorList>
    </citation>
    <scope>NUCLEOTIDE SEQUENCE</scope>
    <source>
        <strain evidence="14">I ESC-2004</strain>
    </source>
</reference>
<dbReference type="GO" id="GO:0005385">
    <property type="term" value="F:zinc ion transmembrane transporter activity"/>
    <property type="evidence" value="ECO:0007669"/>
    <property type="project" value="TreeGrafter"/>
</dbReference>
<feature type="transmembrane region" description="Helical" evidence="9">
    <location>
        <begin position="50"/>
        <end position="70"/>
    </location>
</feature>
<evidence type="ECO:0000313" key="13">
    <source>
        <dbReference type="EnsemblMetazoa" id="CapteP142357"/>
    </source>
</evidence>
<dbReference type="OrthoDB" id="9944568at2759"/>
<keyword evidence="7" id="KW-0406">Ion transport</keyword>
<evidence type="ECO:0000256" key="8">
    <source>
        <dbReference type="ARBA" id="ARBA00023136"/>
    </source>
</evidence>
<keyword evidence="5" id="KW-0862">Zinc</keyword>
<dbReference type="EMBL" id="AMQN01015817">
    <property type="status" value="NOT_ANNOTATED_CDS"/>
    <property type="molecule type" value="Genomic_DNA"/>
</dbReference>
<dbReference type="EMBL" id="KB312244">
    <property type="protein sequence ID" value="ELT87571.1"/>
    <property type="molecule type" value="Genomic_DNA"/>
</dbReference>
<dbReference type="Gene3D" id="3.30.70.1350">
    <property type="entry name" value="Cation efflux protein, cytoplasmic domain"/>
    <property type="match status" value="1"/>
</dbReference>
<dbReference type="InterPro" id="IPR027469">
    <property type="entry name" value="Cation_efflux_TMD_sf"/>
</dbReference>
<dbReference type="AlphaFoldDB" id="R7T475"/>
<feature type="transmembrane region" description="Helical" evidence="9">
    <location>
        <begin position="82"/>
        <end position="107"/>
    </location>
</feature>
<sequence length="327" mass="36052">MHCHTDKQEDRLDRRARNKLIIASMLCVLFMIAEAVGGVLANSLAVATDAAHLLTDFASFMISLFSLYVASRPSTKKMSFGYYRAEVIGALVSVLLIWVVTAVLVYLAVDRVISGDYEIGGATMLITAGCAVAFNIFMGLTLHDTHGHSHGGGSHGHSHGENHTQHQPNINVRAAFIHVIGDFLQSLGVMIAAIVVYFKPEYKIVDPICTFLFSILVLFTTITILRDTLNVLMEGTPKGIDFQDVRQALCTIPGVRELHNLRIWSLTVSKVALSVHLAVEPSTSHQQTLAIAARLMRERFGVHECTVQIEDYVDEMDDCTQCQEPKD</sequence>
<dbReference type="PANTHER" id="PTHR11562:SF17">
    <property type="entry name" value="RE54080P-RELATED"/>
    <property type="match status" value="1"/>
</dbReference>
<accession>R7T475</accession>
<evidence type="ECO:0000256" key="5">
    <source>
        <dbReference type="ARBA" id="ARBA00022906"/>
    </source>
</evidence>
<feature type="transmembrane region" description="Helical" evidence="9">
    <location>
        <begin position="20"/>
        <end position="44"/>
    </location>
</feature>
<comment type="subcellular location">
    <subcellularLocation>
        <location evidence="1">Membrane</location>
        <topology evidence="1">Multi-pass membrane protein</topology>
    </subcellularLocation>
</comment>
<keyword evidence="6 9" id="KW-1133">Transmembrane helix</keyword>
<feature type="transmembrane region" description="Helical" evidence="9">
    <location>
        <begin position="204"/>
        <end position="225"/>
    </location>
</feature>
<dbReference type="GO" id="GO:0010043">
    <property type="term" value="P:response to zinc ion"/>
    <property type="evidence" value="ECO:0007669"/>
    <property type="project" value="TreeGrafter"/>
</dbReference>
<dbReference type="GO" id="GO:0005886">
    <property type="term" value="C:plasma membrane"/>
    <property type="evidence" value="ECO:0007669"/>
    <property type="project" value="TreeGrafter"/>
</dbReference>
<dbReference type="InterPro" id="IPR036837">
    <property type="entry name" value="Cation_efflux_CTD_sf"/>
</dbReference>
<evidence type="ECO:0000313" key="12">
    <source>
        <dbReference type="EMBL" id="ELT87571.1"/>
    </source>
</evidence>
<dbReference type="Gene3D" id="1.20.1510.10">
    <property type="entry name" value="Cation efflux protein transmembrane domain"/>
    <property type="match status" value="1"/>
</dbReference>
<dbReference type="InterPro" id="IPR050681">
    <property type="entry name" value="CDF/SLC30A"/>
</dbReference>
<dbReference type="InterPro" id="IPR058533">
    <property type="entry name" value="Cation_efflux_TM"/>
</dbReference>
<evidence type="ECO:0000256" key="3">
    <source>
        <dbReference type="ARBA" id="ARBA00022448"/>
    </source>
</evidence>
<keyword evidence="14" id="KW-1185">Reference proteome</keyword>
<dbReference type="SUPFAM" id="SSF161111">
    <property type="entry name" value="Cation efflux protein transmembrane domain-like"/>
    <property type="match status" value="1"/>
</dbReference>
<keyword evidence="8 9" id="KW-0472">Membrane</keyword>
<dbReference type="STRING" id="283909.R7T475"/>
<reference evidence="13" key="3">
    <citation type="submission" date="2015-06" db="UniProtKB">
        <authorList>
            <consortium name="EnsemblMetazoa"/>
        </authorList>
    </citation>
    <scope>IDENTIFICATION</scope>
</reference>
<protein>
    <recommendedName>
        <fullName evidence="15">Zinc transporter 2</fullName>
    </recommendedName>
</protein>
<dbReference type="Proteomes" id="UP000014760">
    <property type="component" value="Unassembled WGS sequence"/>
</dbReference>
<keyword evidence="3" id="KW-0813">Transport</keyword>
<dbReference type="InterPro" id="IPR027470">
    <property type="entry name" value="Cation_efflux_CTD"/>
</dbReference>
<dbReference type="Pfam" id="PF16916">
    <property type="entry name" value="ZT_dimer"/>
    <property type="match status" value="1"/>
</dbReference>